<protein>
    <submittedName>
        <fullName evidence="2">Uncharacterized protein</fullName>
    </submittedName>
</protein>
<organism evidence="2 3">
    <name type="scientific">Dufourea novaeangliae</name>
    <name type="common">Sweat bee</name>
    <dbReference type="NCBI Taxonomy" id="178035"/>
    <lineage>
        <taxon>Eukaryota</taxon>
        <taxon>Metazoa</taxon>
        <taxon>Ecdysozoa</taxon>
        <taxon>Arthropoda</taxon>
        <taxon>Hexapoda</taxon>
        <taxon>Insecta</taxon>
        <taxon>Pterygota</taxon>
        <taxon>Neoptera</taxon>
        <taxon>Endopterygota</taxon>
        <taxon>Hymenoptera</taxon>
        <taxon>Apocrita</taxon>
        <taxon>Aculeata</taxon>
        <taxon>Apoidea</taxon>
        <taxon>Anthophila</taxon>
        <taxon>Halictidae</taxon>
        <taxon>Rophitinae</taxon>
        <taxon>Dufourea</taxon>
    </lineage>
</organism>
<dbReference type="Proteomes" id="UP000076502">
    <property type="component" value="Unassembled WGS sequence"/>
</dbReference>
<dbReference type="EMBL" id="KQ434874">
    <property type="protein sequence ID" value="KZC09752.1"/>
    <property type="molecule type" value="Genomic_DNA"/>
</dbReference>
<proteinExistence type="predicted"/>
<accession>A0A154PD20</accession>
<feature type="compositionally biased region" description="Basic and acidic residues" evidence="1">
    <location>
        <begin position="171"/>
        <end position="200"/>
    </location>
</feature>
<evidence type="ECO:0000313" key="2">
    <source>
        <dbReference type="EMBL" id="KZC09752.1"/>
    </source>
</evidence>
<sequence length="200" mass="22869">MHERTPFAAAFEQKEIGSTRGNAGSSRGDSALMKKKKKNGTKDARRNEKGTVAKLSRLDERRGDDALPRATNSTTQRRRVLEARATKIISSEWKRVTEVVEPEARLIREERLFWFMDVLLESRGKKDSAKDRFSTSTTFVYTRVSDRRDRIDETAKSDQNEHGQPDPMAMVEERGPKGRKEESSDRRIENERAEEVGQAA</sequence>
<feature type="compositionally biased region" description="Polar residues" evidence="1">
    <location>
        <begin position="19"/>
        <end position="28"/>
    </location>
</feature>
<dbReference type="AlphaFoldDB" id="A0A154PD20"/>
<evidence type="ECO:0000256" key="1">
    <source>
        <dbReference type="SAM" id="MobiDB-lite"/>
    </source>
</evidence>
<keyword evidence="3" id="KW-1185">Reference proteome</keyword>
<evidence type="ECO:0000313" key="3">
    <source>
        <dbReference type="Proteomes" id="UP000076502"/>
    </source>
</evidence>
<feature type="region of interest" description="Disordered" evidence="1">
    <location>
        <begin position="1"/>
        <end position="78"/>
    </location>
</feature>
<gene>
    <name evidence="2" type="ORF">WN55_00888</name>
</gene>
<feature type="compositionally biased region" description="Basic and acidic residues" evidence="1">
    <location>
        <begin position="40"/>
        <end position="67"/>
    </location>
</feature>
<name>A0A154PD20_DUFNO</name>
<feature type="compositionally biased region" description="Basic and acidic residues" evidence="1">
    <location>
        <begin position="144"/>
        <end position="164"/>
    </location>
</feature>
<feature type="region of interest" description="Disordered" evidence="1">
    <location>
        <begin position="144"/>
        <end position="200"/>
    </location>
</feature>
<reference evidence="2 3" key="1">
    <citation type="submission" date="2015-07" db="EMBL/GenBank/DDBJ databases">
        <title>The genome of Dufourea novaeangliae.</title>
        <authorList>
            <person name="Pan H."/>
            <person name="Kapheim K."/>
        </authorList>
    </citation>
    <scope>NUCLEOTIDE SEQUENCE [LARGE SCALE GENOMIC DNA]</scope>
    <source>
        <strain evidence="2">0120121106</strain>
        <tissue evidence="2">Whole body</tissue>
    </source>
</reference>